<evidence type="ECO:0000313" key="2">
    <source>
        <dbReference type="Proteomes" id="UP000053424"/>
    </source>
</evidence>
<organism evidence="1 2">
    <name type="scientific">Hebeloma cylindrosporum</name>
    <dbReference type="NCBI Taxonomy" id="76867"/>
    <lineage>
        <taxon>Eukaryota</taxon>
        <taxon>Fungi</taxon>
        <taxon>Dikarya</taxon>
        <taxon>Basidiomycota</taxon>
        <taxon>Agaricomycotina</taxon>
        <taxon>Agaricomycetes</taxon>
        <taxon>Agaricomycetidae</taxon>
        <taxon>Agaricales</taxon>
        <taxon>Agaricineae</taxon>
        <taxon>Hymenogastraceae</taxon>
        <taxon>Hebeloma</taxon>
    </lineage>
</organism>
<dbReference type="Gene3D" id="3.80.10.10">
    <property type="entry name" value="Ribonuclease Inhibitor"/>
    <property type="match status" value="1"/>
</dbReference>
<evidence type="ECO:0000313" key="1">
    <source>
        <dbReference type="EMBL" id="KIM38402.1"/>
    </source>
</evidence>
<dbReference type="HOGENOM" id="CLU_471774_0_0_1"/>
<dbReference type="Proteomes" id="UP000053424">
    <property type="component" value="Unassembled WGS sequence"/>
</dbReference>
<sequence>MSGAKPSSVTQKVFYNSPSLTPTPISLRNRIHIQSFDRHPPILIPGPINRIPHEVLSNVFTLASISNLEPMCEGITTSCTYLPMIFCHVSSTWRQVALSTPALWQRLSAHIYLYGDPDDPSPETRALETLWVEPQRINFLAWWAANMRDNTAFALRIKVYYSRDHALTHAPYIALGKTGISTINGLVSRARYLHIQLQHSGSSPDFPPLSSIFFPSTQSLALPMESLVFDGDGFRDLEEEFQSIPFNLMPSLRKFRLGDPLLFMGVPSRPPLPTRIQTRLENMWGQLTHLSLEILATMEEWKKLIGTCIALESGHIGLAIYDRDSTNSRTATRTLPNLRELFIDVSDPWPFEDDTASNIFQDLYFPRLETLVLSSRALSPKLLHLMISNAAPYLQRFHIDSFFPAVWKRREWAESAWKMEDITSGVHLKEHLPHLRQLLINTPPVAGYEGSLAEYVESIVQSGWLNGPWKNGSLRLDLCWRPSKSKPGDETLKIKHLEQFLNSQTDTRGDVNISLLKVREPLHGLDDVALVLPLWDAWFDFDSHFADAEGETSGDAIAMMLPEQKLHIKFNNYSHPFW</sequence>
<gene>
    <name evidence="1" type="ORF">M413DRAFT_30229</name>
</gene>
<accession>A0A0C2YBK3</accession>
<dbReference type="InterPro" id="IPR032675">
    <property type="entry name" value="LRR_dom_sf"/>
</dbReference>
<keyword evidence="2" id="KW-1185">Reference proteome</keyword>
<dbReference type="OrthoDB" id="2884925at2759"/>
<protein>
    <submittedName>
        <fullName evidence="1">Uncharacterized protein</fullName>
    </submittedName>
</protein>
<proteinExistence type="predicted"/>
<reference evidence="1 2" key="1">
    <citation type="submission" date="2014-04" db="EMBL/GenBank/DDBJ databases">
        <authorList>
            <consortium name="DOE Joint Genome Institute"/>
            <person name="Kuo A."/>
            <person name="Gay G."/>
            <person name="Dore J."/>
            <person name="Kohler A."/>
            <person name="Nagy L.G."/>
            <person name="Floudas D."/>
            <person name="Copeland A."/>
            <person name="Barry K.W."/>
            <person name="Cichocki N."/>
            <person name="Veneault-Fourrey C."/>
            <person name="LaButti K."/>
            <person name="Lindquist E.A."/>
            <person name="Lipzen A."/>
            <person name="Lundell T."/>
            <person name="Morin E."/>
            <person name="Murat C."/>
            <person name="Sun H."/>
            <person name="Tunlid A."/>
            <person name="Henrissat B."/>
            <person name="Grigoriev I.V."/>
            <person name="Hibbett D.S."/>
            <person name="Martin F."/>
            <person name="Nordberg H.P."/>
            <person name="Cantor M.N."/>
            <person name="Hua S.X."/>
        </authorList>
    </citation>
    <scope>NUCLEOTIDE SEQUENCE [LARGE SCALE GENOMIC DNA]</scope>
    <source>
        <strain evidence="2">h7</strain>
    </source>
</reference>
<reference evidence="2" key="2">
    <citation type="submission" date="2015-01" db="EMBL/GenBank/DDBJ databases">
        <title>Evolutionary Origins and Diversification of the Mycorrhizal Mutualists.</title>
        <authorList>
            <consortium name="DOE Joint Genome Institute"/>
            <consortium name="Mycorrhizal Genomics Consortium"/>
            <person name="Kohler A."/>
            <person name="Kuo A."/>
            <person name="Nagy L.G."/>
            <person name="Floudas D."/>
            <person name="Copeland A."/>
            <person name="Barry K.W."/>
            <person name="Cichocki N."/>
            <person name="Veneault-Fourrey C."/>
            <person name="LaButti K."/>
            <person name="Lindquist E.A."/>
            <person name="Lipzen A."/>
            <person name="Lundell T."/>
            <person name="Morin E."/>
            <person name="Murat C."/>
            <person name="Riley R."/>
            <person name="Ohm R."/>
            <person name="Sun H."/>
            <person name="Tunlid A."/>
            <person name="Henrissat B."/>
            <person name="Grigoriev I.V."/>
            <person name="Hibbett D.S."/>
            <person name="Martin F."/>
        </authorList>
    </citation>
    <scope>NUCLEOTIDE SEQUENCE [LARGE SCALE GENOMIC DNA]</scope>
    <source>
        <strain evidence="2">h7</strain>
    </source>
</reference>
<dbReference type="AlphaFoldDB" id="A0A0C2YBK3"/>
<name>A0A0C2YBK3_HEBCY</name>
<dbReference type="EMBL" id="KN831791">
    <property type="protein sequence ID" value="KIM38402.1"/>
    <property type="molecule type" value="Genomic_DNA"/>
</dbReference>